<proteinExistence type="predicted"/>
<dbReference type="OrthoDB" id="9804285at2"/>
<dbReference type="Pfam" id="PF04539">
    <property type="entry name" value="Sigma70_r3"/>
    <property type="match status" value="1"/>
</dbReference>
<feature type="domain" description="RNA polymerase sigma-70 region 2" evidence="7">
    <location>
        <begin position="54"/>
        <end position="122"/>
    </location>
</feature>
<dbReference type="Pfam" id="PF04545">
    <property type="entry name" value="Sigma70_r4"/>
    <property type="match status" value="1"/>
</dbReference>
<keyword evidence="2" id="KW-0731">Sigma factor</keyword>
<evidence type="ECO:0000259" key="7">
    <source>
        <dbReference type="Pfam" id="PF04542"/>
    </source>
</evidence>
<dbReference type="InterPro" id="IPR007627">
    <property type="entry name" value="RNA_pol_sigma70_r2"/>
</dbReference>
<evidence type="ECO:0000256" key="1">
    <source>
        <dbReference type="ARBA" id="ARBA00023015"/>
    </source>
</evidence>
<dbReference type="GO" id="GO:0003677">
    <property type="term" value="F:DNA binding"/>
    <property type="evidence" value="ECO:0007669"/>
    <property type="project" value="UniProtKB-KW"/>
</dbReference>
<gene>
    <name evidence="9" type="ORF">CLV70_12549</name>
</gene>
<keyword evidence="10" id="KW-1185">Reference proteome</keyword>
<dbReference type="InterPro" id="IPR013325">
    <property type="entry name" value="RNA_pol_sigma_r2"/>
</dbReference>
<dbReference type="InterPro" id="IPR036513">
    <property type="entry name" value="STAS_dom_sf"/>
</dbReference>
<evidence type="ECO:0000256" key="2">
    <source>
        <dbReference type="ARBA" id="ARBA00023082"/>
    </source>
</evidence>
<dbReference type="Pfam" id="PF04542">
    <property type="entry name" value="Sigma70_r2"/>
    <property type="match status" value="1"/>
</dbReference>
<dbReference type="InterPro" id="IPR036388">
    <property type="entry name" value="WH-like_DNA-bd_sf"/>
</dbReference>
<dbReference type="Gene3D" id="1.10.10.10">
    <property type="entry name" value="Winged helix-like DNA-binding domain superfamily/Winged helix DNA-binding domain"/>
    <property type="match status" value="2"/>
</dbReference>
<dbReference type="PANTHER" id="PTHR30385">
    <property type="entry name" value="SIGMA FACTOR F FLAGELLAR"/>
    <property type="match status" value="1"/>
</dbReference>
<dbReference type="GO" id="GO:0006352">
    <property type="term" value="P:DNA-templated transcription initiation"/>
    <property type="evidence" value="ECO:0007669"/>
    <property type="project" value="InterPro"/>
</dbReference>
<keyword evidence="3" id="KW-0238">DNA-binding</keyword>
<feature type="domain" description="RNA polymerase sigma-70 region 3" evidence="6">
    <location>
        <begin position="136"/>
        <end position="192"/>
    </location>
</feature>
<protein>
    <submittedName>
        <fullName evidence="9">RNA polymerase sigma-70 factor (Sigma-B/F/G subfamily)</fullName>
    </submittedName>
</protein>
<dbReference type="NCBIfam" id="TIGR02937">
    <property type="entry name" value="sigma70-ECF"/>
    <property type="match status" value="1"/>
</dbReference>
<dbReference type="SUPFAM" id="SSF88946">
    <property type="entry name" value="Sigma2 domain of RNA polymerase sigma factors"/>
    <property type="match status" value="1"/>
</dbReference>
<reference evidence="9 10" key="1">
    <citation type="submission" date="2018-03" db="EMBL/GenBank/DDBJ databases">
        <title>Genomic Encyclopedia of Archaeal and Bacterial Type Strains, Phase II (KMG-II): from individual species to whole genera.</title>
        <authorList>
            <person name="Goeker M."/>
        </authorList>
    </citation>
    <scope>NUCLEOTIDE SEQUENCE [LARGE SCALE GENOMIC DNA]</scope>
    <source>
        <strain evidence="9 10">DSM 45348</strain>
    </source>
</reference>
<dbReference type="Gene3D" id="3.30.750.24">
    <property type="entry name" value="STAS domain"/>
    <property type="match status" value="1"/>
</dbReference>
<sequence length="459" mass="50255">MTLHHVAARHLTRDEEVPRRPVDDTERETEVLFRRLQEPTLSDTERRRTRDRIVELNLPQAIRLTHRYRNRGQDAEDLRQVAAIGLLKAVDGFDPGRGKPFFGYLIPTVTGEVKRHFRDHGWDMHVPRRLQERYLVVTQARADLTQRLGHAPTAAELGAALDLDEREVLEALGAAAVYDVGSLNKRVSADDDAGERQEFVGAEDDALVSLCDRLALRDLVRDLPDRDRYILSQYFFAGATQERIAGALGMSQMNVSRLLRRTLDRLRLHLTDAADTPAEASYSAAGIAVTDTRQAIVVTVEGETDTALLGRALVDAAVRIGRGRVVVDLRSAGGAGPGMAKALVHAYRAAGAGGARIRVVNVPAGLYDLLCRLGVTRLVPCRPLTSPAAHPAACPAVQPARPATASVVQRHPWPGREPAAPETVEALTIPSARCLSRLPQCGRRARAVMAPRDVRARAP</sequence>
<feature type="compositionally biased region" description="Basic residues" evidence="5">
    <location>
        <begin position="1"/>
        <end position="10"/>
    </location>
</feature>
<accession>A0A2T0RG75</accession>
<dbReference type="NCBIfam" id="TIGR02980">
    <property type="entry name" value="SigBFG"/>
    <property type="match status" value="1"/>
</dbReference>
<feature type="compositionally biased region" description="Basic and acidic residues" evidence="5">
    <location>
        <begin position="11"/>
        <end position="24"/>
    </location>
</feature>
<comment type="caution">
    <text evidence="9">The sequence shown here is derived from an EMBL/GenBank/DDBJ whole genome shotgun (WGS) entry which is preliminary data.</text>
</comment>
<dbReference type="Proteomes" id="UP000239209">
    <property type="component" value="Unassembled WGS sequence"/>
</dbReference>
<dbReference type="SUPFAM" id="SSF88659">
    <property type="entry name" value="Sigma3 and sigma4 domains of RNA polymerase sigma factors"/>
    <property type="match status" value="2"/>
</dbReference>
<evidence type="ECO:0000259" key="8">
    <source>
        <dbReference type="Pfam" id="PF04545"/>
    </source>
</evidence>
<dbReference type="InterPro" id="IPR007630">
    <property type="entry name" value="RNA_pol_sigma70_r4"/>
</dbReference>
<dbReference type="InterPro" id="IPR013324">
    <property type="entry name" value="RNA_pol_sigma_r3/r4-like"/>
</dbReference>
<evidence type="ECO:0000313" key="10">
    <source>
        <dbReference type="Proteomes" id="UP000239209"/>
    </source>
</evidence>
<dbReference type="PANTHER" id="PTHR30385:SF4">
    <property type="entry name" value="RNA POLYMERASE SIGMA-E FACTOR"/>
    <property type="match status" value="1"/>
</dbReference>
<dbReference type="Gene3D" id="1.20.120.1810">
    <property type="match status" value="1"/>
</dbReference>
<dbReference type="InterPro" id="IPR014322">
    <property type="entry name" value="RNA_pol_sigma-B/F/G"/>
</dbReference>
<organism evidence="9 10">
    <name type="scientific">Pseudosporangium ferrugineum</name>
    <dbReference type="NCBI Taxonomy" id="439699"/>
    <lineage>
        <taxon>Bacteria</taxon>
        <taxon>Bacillati</taxon>
        <taxon>Actinomycetota</taxon>
        <taxon>Actinomycetes</taxon>
        <taxon>Micromonosporales</taxon>
        <taxon>Micromonosporaceae</taxon>
        <taxon>Pseudosporangium</taxon>
    </lineage>
</organism>
<evidence type="ECO:0000259" key="6">
    <source>
        <dbReference type="Pfam" id="PF04539"/>
    </source>
</evidence>
<feature type="domain" description="RNA polymerase sigma-70 region 4" evidence="8">
    <location>
        <begin position="222"/>
        <end position="267"/>
    </location>
</feature>
<feature type="region of interest" description="Disordered" evidence="5">
    <location>
        <begin position="1"/>
        <end position="24"/>
    </location>
</feature>
<dbReference type="InterPro" id="IPR007624">
    <property type="entry name" value="RNA_pol_sigma70_r3"/>
</dbReference>
<dbReference type="GO" id="GO:0016987">
    <property type="term" value="F:sigma factor activity"/>
    <property type="evidence" value="ECO:0007669"/>
    <property type="project" value="UniProtKB-KW"/>
</dbReference>
<dbReference type="AlphaFoldDB" id="A0A2T0RG75"/>
<keyword evidence="1" id="KW-0805">Transcription regulation</keyword>
<evidence type="ECO:0000256" key="3">
    <source>
        <dbReference type="ARBA" id="ARBA00023125"/>
    </source>
</evidence>
<name>A0A2T0RG75_9ACTN</name>
<dbReference type="EMBL" id="PVZG01000025">
    <property type="protein sequence ID" value="PRY20168.1"/>
    <property type="molecule type" value="Genomic_DNA"/>
</dbReference>
<keyword evidence="4" id="KW-0804">Transcription</keyword>
<evidence type="ECO:0000313" key="9">
    <source>
        <dbReference type="EMBL" id="PRY20168.1"/>
    </source>
</evidence>
<evidence type="ECO:0000256" key="4">
    <source>
        <dbReference type="ARBA" id="ARBA00023163"/>
    </source>
</evidence>
<dbReference type="InterPro" id="IPR014284">
    <property type="entry name" value="RNA_pol_sigma-70_dom"/>
</dbReference>
<evidence type="ECO:0000256" key="5">
    <source>
        <dbReference type="SAM" id="MobiDB-lite"/>
    </source>
</evidence>
<dbReference type="RefSeq" id="WP_158277887.1">
    <property type="nucleotide sequence ID" value="NZ_PVZG01000025.1"/>
</dbReference>